<evidence type="ECO:0000313" key="2">
    <source>
        <dbReference type="Proteomes" id="UP000036850"/>
    </source>
</evidence>
<dbReference type="SUPFAM" id="SSF52317">
    <property type="entry name" value="Class I glutamine amidotransferase-like"/>
    <property type="match status" value="1"/>
</dbReference>
<evidence type="ECO:0000313" key="1">
    <source>
        <dbReference type="EMBL" id="KNC68436.1"/>
    </source>
</evidence>
<evidence type="ECO:0008006" key="3">
    <source>
        <dbReference type="Google" id="ProtNLM"/>
    </source>
</evidence>
<dbReference type="EMBL" id="LFZX01000023">
    <property type="protein sequence ID" value="KNC68436.1"/>
    <property type="molecule type" value="Genomic_DNA"/>
</dbReference>
<protein>
    <recommendedName>
        <fullName evidence="3">DUF4350 domain-containing protein</fullName>
    </recommendedName>
</protein>
<dbReference type="InterPro" id="IPR029062">
    <property type="entry name" value="Class_I_gatase-like"/>
</dbReference>
<gene>
    <name evidence="1" type="ORF">AC626_04805</name>
</gene>
<reference evidence="2" key="1">
    <citation type="submission" date="2015-07" db="EMBL/GenBank/DDBJ databases">
        <title>Draft genome sequence of a Pseudoalteromonas rubra strain, OCN096, isolated from Kaneohe Bay, Oahu, Hawaii.</title>
        <authorList>
            <person name="Beurmann S."/>
            <person name="Ushijima B."/>
            <person name="Belcaid M."/>
            <person name="Callahan S.M."/>
            <person name="Aeby G.S."/>
        </authorList>
    </citation>
    <scope>NUCLEOTIDE SEQUENCE [LARGE SCALE GENOMIC DNA]</scope>
    <source>
        <strain evidence="2">OCN096</strain>
    </source>
</reference>
<name>A0A0L0EVG6_9GAMM</name>
<proteinExistence type="predicted"/>
<dbReference type="Proteomes" id="UP000036850">
    <property type="component" value="Unassembled WGS sequence"/>
</dbReference>
<dbReference type="OrthoDB" id="6397329at2"/>
<comment type="caution">
    <text evidence="1">The sequence shown here is derived from an EMBL/GenBank/DDBJ whole genome shotgun (WGS) entry which is preliminary data.</text>
</comment>
<accession>A0A0L0EVG6</accession>
<dbReference type="PATRIC" id="fig|43658.6.peg.2892"/>
<dbReference type="AlphaFoldDB" id="A0A0L0EVG6"/>
<organism evidence="1 2">
    <name type="scientific">Pseudoalteromonas rubra</name>
    <dbReference type="NCBI Taxonomy" id="43658"/>
    <lineage>
        <taxon>Bacteria</taxon>
        <taxon>Pseudomonadati</taxon>
        <taxon>Pseudomonadota</taxon>
        <taxon>Gammaproteobacteria</taxon>
        <taxon>Alteromonadales</taxon>
        <taxon>Pseudoalteromonadaceae</taxon>
        <taxon>Pseudoalteromonas</taxon>
    </lineage>
</organism>
<dbReference type="PROSITE" id="PS51257">
    <property type="entry name" value="PROKAR_LIPOPROTEIN"/>
    <property type="match status" value="1"/>
</dbReference>
<dbReference type="Gene3D" id="3.40.50.880">
    <property type="match status" value="1"/>
</dbReference>
<sequence>MNWLAKALTAGLLTVGVGSGLIACTDSTQQGDPDFTPQNTERRFSANNSPLVLFDEAHHNFLTMHGRYQAFTQVLKSDGYTVKASSQPFSTTHLNQADILVIANALDRHRTDWSPPFGMAFTAQEVSAVIGWIEQGGSLFLVADHTPFPRVIDNLATALGVEFSHGHVGEAQFSTADNTLAQHAITLAVVPALRTLPGGMSMTGFGVTSAVGGAASAAAEQSTGQIERVRSFGGSAFKVPQDAVSLLTLGADKIAVTPDVPFQITADSPRVDVSGWSQGAVFEFGKGRVAVFAEGMMFSSQVDSKSGKKYGLASPGAEHNEGFLLNVMHWLARAE</sequence>